<evidence type="ECO:0000256" key="1">
    <source>
        <dbReference type="SAM" id="MobiDB-lite"/>
    </source>
</evidence>
<feature type="region of interest" description="Disordered" evidence="1">
    <location>
        <begin position="144"/>
        <end position="168"/>
    </location>
</feature>
<evidence type="ECO:0000259" key="2">
    <source>
        <dbReference type="Pfam" id="PF00646"/>
    </source>
</evidence>
<accession>A0A9Q8PE52</accession>
<gene>
    <name evidence="3" type="ORF">CLAFUR5_11143</name>
</gene>
<organism evidence="3 4">
    <name type="scientific">Passalora fulva</name>
    <name type="common">Tomato leaf mold</name>
    <name type="synonym">Cladosporium fulvum</name>
    <dbReference type="NCBI Taxonomy" id="5499"/>
    <lineage>
        <taxon>Eukaryota</taxon>
        <taxon>Fungi</taxon>
        <taxon>Dikarya</taxon>
        <taxon>Ascomycota</taxon>
        <taxon>Pezizomycotina</taxon>
        <taxon>Dothideomycetes</taxon>
        <taxon>Dothideomycetidae</taxon>
        <taxon>Mycosphaerellales</taxon>
        <taxon>Mycosphaerellaceae</taxon>
        <taxon>Fulvia</taxon>
    </lineage>
</organism>
<dbReference type="RefSeq" id="XP_047765103.1">
    <property type="nucleotide sequence ID" value="XM_047910291.1"/>
</dbReference>
<dbReference type="Proteomes" id="UP000756132">
    <property type="component" value="Chromosome 8"/>
</dbReference>
<evidence type="ECO:0000313" key="4">
    <source>
        <dbReference type="Proteomes" id="UP000756132"/>
    </source>
</evidence>
<dbReference type="KEGG" id="ffu:CLAFUR5_11143"/>
<dbReference type="EMBL" id="CP090170">
    <property type="protein sequence ID" value="UJO20737.1"/>
    <property type="molecule type" value="Genomic_DNA"/>
</dbReference>
<sequence length="198" mass="21620">MTVATTMGLISVEGRFEKPTVSPRSASEQVFNIAELLEQILLHLEDDNQTLLLCQCTSKAFQATIRGCTKLQQALFFVEVSTQSRNFLDAGPHRASTTEILEQILEKTDASTILSSRLVNKTFHALIASSSDLYPRLYGSTVDPETVRQSAPPRKSSSSRARLSGNGATSMRKSRLLLGNVGLCGLLGAVPLPLQVRW</sequence>
<proteinExistence type="predicted"/>
<name>A0A9Q8PE52_PASFU</name>
<protein>
    <recommendedName>
        <fullName evidence="2">F-box domain-containing protein</fullName>
    </recommendedName>
</protein>
<reference evidence="3" key="2">
    <citation type="journal article" date="2022" name="Microb. Genom.">
        <title>A chromosome-scale genome assembly of the tomato pathogen Cladosporium fulvum reveals a compartmentalized genome architecture and the presence of a dispensable chromosome.</title>
        <authorList>
            <person name="Zaccaron A.Z."/>
            <person name="Chen L.H."/>
            <person name="Samaras A."/>
            <person name="Stergiopoulos I."/>
        </authorList>
    </citation>
    <scope>NUCLEOTIDE SEQUENCE</scope>
    <source>
        <strain evidence="3">Race5_Kim</strain>
    </source>
</reference>
<reference evidence="3" key="1">
    <citation type="submission" date="2021-12" db="EMBL/GenBank/DDBJ databases">
        <authorList>
            <person name="Zaccaron A."/>
            <person name="Stergiopoulos I."/>
        </authorList>
    </citation>
    <scope>NUCLEOTIDE SEQUENCE</scope>
    <source>
        <strain evidence="3">Race5_Kim</strain>
    </source>
</reference>
<dbReference type="AlphaFoldDB" id="A0A9Q8PE52"/>
<evidence type="ECO:0000313" key="3">
    <source>
        <dbReference type="EMBL" id="UJO20737.1"/>
    </source>
</evidence>
<dbReference type="Pfam" id="PF00646">
    <property type="entry name" value="F-box"/>
    <property type="match status" value="1"/>
</dbReference>
<dbReference type="GeneID" id="71991021"/>
<keyword evidence="4" id="KW-1185">Reference proteome</keyword>
<feature type="domain" description="F-box" evidence="2">
    <location>
        <begin position="99"/>
        <end position="130"/>
    </location>
</feature>
<dbReference type="InterPro" id="IPR001810">
    <property type="entry name" value="F-box_dom"/>
</dbReference>
<feature type="compositionally biased region" description="Low complexity" evidence="1">
    <location>
        <begin position="148"/>
        <end position="164"/>
    </location>
</feature>